<protein>
    <recommendedName>
        <fullName evidence="1">Xaa-Pro dipeptidyl-peptidase-like domain-containing protein</fullName>
    </recommendedName>
</protein>
<dbReference type="InterPro" id="IPR029058">
    <property type="entry name" value="AB_hydrolase_fold"/>
</dbReference>
<dbReference type="InterPro" id="IPR005674">
    <property type="entry name" value="CocE/Ser_esterase"/>
</dbReference>
<proteinExistence type="predicted"/>
<dbReference type="RefSeq" id="WP_023544491.1">
    <property type="nucleotide sequence ID" value="NZ_CM002285.1"/>
</dbReference>
<keyword evidence="3" id="KW-1185">Reference proteome</keyword>
<feature type="domain" description="Xaa-Pro dipeptidyl-peptidase-like" evidence="1">
    <location>
        <begin position="15"/>
        <end position="112"/>
    </location>
</feature>
<evidence type="ECO:0000259" key="1">
    <source>
        <dbReference type="Pfam" id="PF02129"/>
    </source>
</evidence>
<gene>
    <name evidence="2" type="ORF">M878_02300</name>
</gene>
<name>V6L5D3_STRRC</name>
<reference evidence="2 3" key="1">
    <citation type="journal article" date="2014" name="Genome Announc.">
        <title>Draft Genome Sequence of Streptomyces roseochromogenes subsp. oscitans DS 12.976, Producer of the Aminocoumarin Antibiotic Clorobiocin.</title>
        <authorList>
            <person name="Ruckert C."/>
            <person name="Kalinowski J."/>
            <person name="Heide L."/>
            <person name="Apel A.K."/>
        </authorList>
    </citation>
    <scope>NUCLEOTIDE SEQUENCE [LARGE SCALE GENOMIC DNA]</scope>
    <source>
        <strain evidence="2 3">DS 12.976</strain>
    </source>
</reference>
<sequence length="129" mass="13535">MEYEALFDVPVLMKDGTEFSTGILGPETDEPVPALLVRTPDDKETGGLGPSSPTLSALLRAGYAVGLQDCRGTFASAGVFVPHLHDAADGADTVAWPDSQEWWDGNVGCWGPPASAWCGGLPPRPGRPD</sequence>
<dbReference type="InterPro" id="IPR000383">
    <property type="entry name" value="Xaa-Pro-like_dom"/>
</dbReference>
<comment type="caution">
    <text evidence="2">The sequence shown here is derived from an EMBL/GenBank/DDBJ whole genome shotgun (WGS) entry which is preliminary data.</text>
</comment>
<dbReference type="EMBL" id="AWQX01000010">
    <property type="protein sequence ID" value="EST36434.1"/>
    <property type="molecule type" value="Genomic_DNA"/>
</dbReference>
<dbReference type="Proteomes" id="UP000017984">
    <property type="component" value="Chromosome"/>
</dbReference>
<dbReference type="HOGENOM" id="CLU_1947678_0_0_11"/>
<organism evidence="2 3">
    <name type="scientific">Streptomyces roseochromogenus subsp. oscitans DS 12.976</name>
    <dbReference type="NCBI Taxonomy" id="1352936"/>
    <lineage>
        <taxon>Bacteria</taxon>
        <taxon>Bacillati</taxon>
        <taxon>Actinomycetota</taxon>
        <taxon>Actinomycetes</taxon>
        <taxon>Kitasatosporales</taxon>
        <taxon>Streptomycetaceae</taxon>
        <taxon>Streptomyces</taxon>
    </lineage>
</organism>
<dbReference type="GO" id="GO:0016787">
    <property type="term" value="F:hydrolase activity"/>
    <property type="evidence" value="ECO:0007669"/>
    <property type="project" value="InterPro"/>
</dbReference>
<evidence type="ECO:0000313" key="2">
    <source>
        <dbReference type="EMBL" id="EST36434.1"/>
    </source>
</evidence>
<dbReference type="Pfam" id="PF02129">
    <property type="entry name" value="Peptidase_S15"/>
    <property type="match status" value="1"/>
</dbReference>
<dbReference type="NCBIfam" id="TIGR00976">
    <property type="entry name" value="CocE_NonD"/>
    <property type="match status" value="1"/>
</dbReference>
<dbReference type="SUPFAM" id="SSF53474">
    <property type="entry name" value="alpha/beta-Hydrolases"/>
    <property type="match status" value="1"/>
</dbReference>
<accession>V6L5D3</accession>
<dbReference type="Gene3D" id="3.40.50.1820">
    <property type="entry name" value="alpha/beta hydrolase"/>
    <property type="match status" value="1"/>
</dbReference>
<dbReference type="PATRIC" id="fig|1352936.5.peg.507"/>
<dbReference type="AlphaFoldDB" id="V6L5D3"/>
<evidence type="ECO:0000313" key="3">
    <source>
        <dbReference type="Proteomes" id="UP000017984"/>
    </source>
</evidence>
<dbReference type="STRING" id="1352936.M878_02300"/>